<evidence type="ECO:0000256" key="1">
    <source>
        <dbReference type="ARBA" id="ARBA00005254"/>
    </source>
</evidence>
<dbReference type="PANTHER" id="PTHR43459:SF1">
    <property type="entry name" value="EG:BACN32G11.4 PROTEIN"/>
    <property type="match status" value="1"/>
</dbReference>
<dbReference type="Gene3D" id="1.10.12.10">
    <property type="entry name" value="Lyase 2-enoyl-coa Hydratase, Chain A, domain 2"/>
    <property type="match status" value="1"/>
</dbReference>
<organism evidence="2 3">
    <name type="scientific">Nocardia aobensis</name>
    <dbReference type="NCBI Taxonomy" id="257277"/>
    <lineage>
        <taxon>Bacteria</taxon>
        <taxon>Bacillati</taxon>
        <taxon>Actinomycetota</taxon>
        <taxon>Actinomycetes</taxon>
        <taxon>Mycobacteriales</taxon>
        <taxon>Nocardiaceae</taxon>
        <taxon>Nocardia</taxon>
    </lineage>
</organism>
<keyword evidence="3" id="KW-1185">Reference proteome</keyword>
<dbReference type="InterPro" id="IPR001753">
    <property type="entry name" value="Enoyl-CoA_hydra/iso"/>
</dbReference>
<dbReference type="SUPFAM" id="SSF52096">
    <property type="entry name" value="ClpP/crotonase"/>
    <property type="match status" value="1"/>
</dbReference>
<dbReference type="EMBL" id="JBIAMT010000005">
    <property type="protein sequence ID" value="MFF0499826.1"/>
    <property type="molecule type" value="Genomic_DNA"/>
</dbReference>
<reference evidence="2 3" key="1">
    <citation type="submission" date="2024-10" db="EMBL/GenBank/DDBJ databases">
        <title>The Natural Products Discovery Center: Release of the First 8490 Sequenced Strains for Exploring Actinobacteria Biosynthetic Diversity.</title>
        <authorList>
            <person name="Kalkreuter E."/>
            <person name="Kautsar S.A."/>
            <person name="Yang D."/>
            <person name="Bader C.D."/>
            <person name="Teijaro C.N."/>
            <person name="Fluegel L."/>
            <person name="Davis C.M."/>
            <person name="Simpson J.R."/>
            <person name="Lauterbach L."/>
            <person name="Steele A.D."/>
            <person name="Gui C."/>
            <person name="Meng S."/>
            <person name="Li G."/>
            <person name="Viehrig K."/>
            <person name="Ye F."/>
            <person name="Su P."/>
            <person name="Kiefer A.F."/>
            <person name="Nichols A."/>
            <person name="Cepeda A.J."/>
            <person name="Yan W."/>
            <person name="Fan B."/>
            <person name="Jiang Y."/>
            <person name="Adhikari A."/>
            <person name="Zheng C.-J."/>
            <person name="Schuster L."/>
            <person name="Cowan T.M."/>
            <person name="Smanski M.J."/>
            <person name="Chevrette M.G."/>
            <person name="De Carvalho L.P.S."/>
            <person name="Shen B."/>
        </authorList>
    </citation>
    <scope>NUCLEOTIDE SEQUENCE [LARGE SCALE GENOMIC DNA]</scope>
    <source>
        <strain evidence="2 3">NPDC004119</strain>
    </source>
</reference>
<dbReference type="PANTHER" id="PTHR43459">
    <property type="entry name" value="ENOYL-COA HYDRATASE"/>
    <property type="match status" value="1"/>
</dbReference>
<accession>A0ABW6P9L0</accession>
<evidence type="ECO:0000313" key="3">
    <source>
        <dbReference type="Proteomes" id="UP001601442"/>
    </source>
</evidence>
<comment type="caution">
    <text evidence="2">The sequence shown here is derived from an EMBL/GenBank/DDBJ whole genome shotgun (WGS) entry which is preliminary data.</text>
</comment>
<dbReference type="Gene3D" id="3.90.226.10">
    <property type="entry name" value="2-enoyl-CoA Hydratase, Chain A, domain 1"/>
    <property type="match status" value="1"/>
</dbReference>
<name>A0ABW6P9L0_9NOCA</name>
<dbReference type="CDD" id="cd06558">
    <property type="entry name" value="crotonase-like"/>
    <property type="match status" value="1"/>
</dbReference>
<dbReference type="Proteomes" id="UP001601442">
    <property type="component" value="Unassembled WGS sequence"/>
</dbReference>
<dbReference type="InterPro" id="IPR029045">
    <property type="entry name" value="ClpP/crotonase-like_dom_sf"/>
</dbReference>
<dbReference type="InterPro" id="IPR014748">
    <property type="entry name" value="Enoyl-CoA_hydra_C"/>
</dbReference>
<comment type="similarity">
    <text evidence="1">Belongs to the enoyl-CoA hydratase/isomerase family.</text>
</comment>
<dbReference type="RefSeq" id="WP_387398609.1">
    <property type="nucleotide sequence ID" value="NZ_JBIAMT010000005.1"/>
</dbReference>
<gene>
    <name evidence="2" type="ORF">ACFYU5_25735</name>
</gene>
<dbReference type="Pfam" id="PF00378">
    <property type="entry name" value="ECH_1"/>
    <property type="match status" value="1"/>
</dbReference>
<proteinExistence type="inferred from homology"/>
<protein>
    <submittedName>
        <fullName evidence="2">Enoyl-CoA hydratase/isomerase family protein</fullName>
    </submittedName>
</protein>
<sequence length="262" mass="27526">MGAEQTLYGVRVRDENAVRIVTLDRPERRNALDLTIRPVLAEVFEKADADPAVRAIVLTGRDGAFCSGGDVSLMERMTPDVAVPRLEAAQRIVRSIAGGSTPVVAAVDGVALAAGLGLALACDRIVASSTARFSARFTGVGLAADLGISWSLPRRIGVARARHLMMLGGLIHAEEALRLGMVDAVVEPADVLATAMAEAQLFASGPPRALALIKGLFADPPPDLHAALDRETAIQAELMDTDDFAEGIAAFAQKRPARFPGT</sequence>
<evidence type="ECO:0000313" key="2">
    <source>
        <dbReference type="EMBL" id="MFF0499826.1"/>
    </source>
</evidence>